<evidence type="ECO:0000313" key="2">
    <source>
        <dbReference type="Proteomes" id="UP000270272"/>
    </source>
</evidence>
<proteinExistence type="predicted"/>
<evidence type="ECO:0000313" key="1">
    <source>
        <dbReference type="EMBL" id="VEB93465.1"/>
    </source>
</evidence>
<dbReference type="EMBL" id="LR134204">
    <property type="protein sequence ID" value="VEB93465.1"/>
    <property type="molecule type" value="Genomic_DNA"/>
</dbReference>
<dbReference type="Proteomes" id="UP000270272">
    <property type="component" value="Chromosome"/>
</dbReference>
<protein>
    <recommendedName>
        <fullName evidence="3">Prophage protein</fullName>
    </recommendedName>
</protein>
<evidence type="ECO:0008006" key="3">
    <source>
        <dbReference type="Google" id="ProtNLM"/>
    </source>
</evidence>
<name>A0A3S4I8U6_CITKO</name>
<accession>A0A3S4I8U6</accession>
<sequence length="87" mass="9704">MSQLQLIDAACQIEQAQAVLSMWLESTTKDTDPDLPRLIGSIITLLHGVPEAMEEAESKLADYVMREYRDGKACATFTIWCAVLMVK</sequence>
<organism evidence="1 2">
    <name type="scientific">Citrobacter koseri</name>
    <name type="common">Citrobacter diversus</name>
    <dbReference type="NCBI Taxonomy" id="545"/>
    <lineage>
        <taxon>Bacteria</taxon>
        <taxon>Pseudomonadati</taxon>
        <taxon>Pseudomonadota</taxon>
        <taxon>Gammaproteobacteria</taxon>
        <taxon>Enterobacterales</taxon>
        <taxon>Enterobacteriaceae</taxon>
        <taxon>Citrobacter</taxon>
    </lineage>
</organism>
<gene>
    <name evidence="1" type="ORF">NCTC11075_04359</name>
</gene>
<reference evidence="1 2" key="1">
    <citation type="submission" date="2018-12" db="EMBL/GenBank/DDBJ databases">
        <authorList>
            <consortium name="Pathogen Informatics"/>
        </authorList>
    </citation>
    <scope>NUCLEOTIDE SEQUENCE [LARGE SCALE GENOMIC DNA]</scope>
    <source>
        <strain evidence="1 2">NCTC11075</strain>
    </source>
</reference>
<dbReference type="AlphaFoldDB" id="A0A3S4I8U6"/>